<evidence type="ECO:0000256" key="1">
    <source>
        <dbReference type="ARBA" id="ARBA00008072"/>
    </source>
</evidence>
<dbReference type="Pfam" id="PF08240">
    <property type="entry name" value="ADH_N"/>
    <property type="match status" value="1"/>
</dbReference>
<evidence type="ECO:0000259" key="3">
    <source>
        <dbReference type="SMART" id="SM00829"/>
    </source>
</evidence>
<sequence length="394" mass="43533">MTIVASPKTHPSIVLPAPSSPPVLLQAATHTPNPNEALIKVTWTCSTPLDLHRSDGNLAISSFPFHLGTAFAGTVISLWLRPTRWPTTSLNDQPLKEGDKVFGFVSDGNEREAGFQEYVTVPVHKVSKLPANVPYGLKEAVTIPTNLVTAFHALTADLGLRLPWPKPKSFRGGDKRVLIWGGASSVGLYTIQVLKYWGYTNVIAVASGKHHEELRRLGARVCFDYRNSRVLEEIERYLDKEDGSRQGGPIVGARIPYFVDCIGSRDGTLRPLSEIAERGSKVAVMLPVINVHAAEGRRPVFAADEHNVEGVVWRDGVEVKGVRTLNYEENMFFREKLQPVIIPALLAQGAIQPNRARVVEGATLLERAHNALQLLREQSPSGERLVWRVSEDER</sequence>
<dbReference type="Gene3D" id="3.90.180.10">
    <property type="entry name" value="Medium-chain alcohol dehydrogenases, catalytic domain"/>
    <property type="match status" value="1"/>
</dbReference>
<evidence type="ECO:0000256" key="2">
    <source>
        <dbReference type="ARBA" id="ARBA00023002"/>
    </source>
</evidence>
<dbReference type="InterPro" id="IPR036291">
    <property type="entry name" value="NAD(P)-bd_dom_sf"/>
</dbReference>
<feature type="domain" description="Enoyl reductase (ER)" evidence="3">
    <location>
        <begin position="17"/>
        <end position="386"/>
    </location>
</feature>
<proteinExistence type="inferred from homology"/>
<comment type="similarity">
    <text evidence="1">Belongs to the zinc-containing alcohol dehydrogenase family.</text>
</comment>
<comment type="caution">
    <text evidence="4">The sequence shown here is derived from an EMBL/GenBank/DDBJ whole genome shotgun (WGS) entry which is preliminary data.</text>
</comment>
<name>A0AAN6XG22_9PEZI</name>
<dbReference type="SMART" id="SM00829">
    <property type="entry name" value="PKS_ER"/>
    <property type="match status" value="1"/>
</dbReference>
<dbReference type="Gene3D" id="3.40.50.720">
    <property type="entry name" value="NAD(P)-binding Rossmann-like Domain"/>
    <property type="match status" value="1"/>
</dbReference>
<dbReference type="CDD" id="cd08249">
    <property type="entry name" value="enoyl_reductase_like"/>
    <property type="match status" value="1"/>
</dbReference>
<reference evidence="4" key="1">
    <citation type="journal article" date="2023" name="Mol. Phylogenet. Evol.">
        <title>Genome-scale phylogeny and comparative genomics of the fungal order Sordariales.</title>
        <authorList>
            <person name="Hensen N."/>
            <person name="Bonometti L."/>
            <person name="Westerberg I."/>
            <person name="Brannstrom I.O."/>
            <person name="Guillou S."/>
            <person name="Cros-Aarteil S."/>
            <person name="Calhoun S."/>
            <person name="Haridas S."/>
            <person name="Kuo A."/>
            <person name="Mondo S."/>
            <person name="Pangilinan J."/>
            <person name="Riley R."/>
            <person name="LaButti K."/>
            <person name="Andreopoulos B."/>
            <person name="Lipzen A."/>
            <person name="Chen C."/>
            <person name="Yan M."/>
            <person name="Daum C."/>
            <person name="Ng V."/>
            <person name="Clum A."/>
            <person name="Steindorff A."/>
            <person name="Ohm R.A."/>
            <person name="Martin F."/>
            <person name="Silar P."/>
            <person name="Natvig D.O."/>
            <person name="Lalanne C."/>
            <person name="Gautier V."/>
            <person name="Ament-Velasquez S.L."/>
            <person name="Kruys A."/>
            <person name="Hutchinson M.I."/>
            <person name="Powell A.J."/>
            <person name="Barry K."/>
            <person name="Miller A.N."/>
            <person name="Grigoriev I.V."/>
            <person name="Debuchy R."/>
            <person name="Gladieux P."/>
            <person name="Hiltunen Thoren M."/>
            <person name="Johannesson H."/>
        </authorList>
    </citation>
    <scope>NUCLEOTIDE SEQUENCE</scope>
    <source>
        <strain evidence="4">CBS 315.58</strain>
    </source>
</reference>
<protein>
    <submittedName>
        <fullName evidence="4">Chaperonin 10-like protein</fullName>
    </submittedName>
</protein>
<dbReference type="InterPro" id="IPR047122">
    <property type="entry name" value="Trans-enoyl_RdTase-like"/>
</dbReference>
<evidence type="ECO:0000313" key="4">
    <source>
        <dbReference type="EMBL" id="KAK4199571.1"/>
    </source>
</evidence>
<organism evidence="4 5">
    <name type="scientific">Triangularia verruculosa</name>
    <dbReference type="NCBI Taxonomy" id="2587418"/>
    <lineage>
        <taxon>Eukaryota</taxon>
        <taxon>Fungi</taxon>
        <taxon>Dikarya</taxon>
        <taxon>Ascomycota</taxon>
        <taxon>Pezizomycotina</taxon>
        <taxon>Sordariomycetes</taxon>
        <taxon>Sordariomycetidae</taxon>
        <taxon>Sordariales</taxon>
        <taxon>Podosporaceae</taxon>
        <taxon>Triangularia</taxon>
    </lineage>
</organism>
<dbReference type="InterPro" id="IPR011032">
    <property type="entry name" value="GroES-like_sf"/>
</dbReference>
<keyword evidence="2" id="KW-0560">Oxidoreductase</keyword>
<dbReference type="GO" id="GO:0016651">
    <property type="term" value="F:oxidoreductase activity, acting on NAD(P)H"/>
    <property type="evidence" value="ECO:0007669"/>
    <property type="project" value="InterPro"/>
</dbReference>
<reference evidence="4" key="2">
    <citation type="submission" date="2023-05" db="EMBL/GenBank/DDBJ databases">
        <authorList>
            <consortium name="Lawrence Berkeley National Laboratory"/>
            <person name="Steindorff A."/>
            <person name="Hensen N."/>
            <person name="Bonometti L."/>
            <person name="Westerberg I."/>
            <person name="Brannstrom I.O."/>
            <person name="Guillou S."/>
            <person name="Cros-Aarteil S."/>
            <person name="Calhoun S."/>
            <person name="Haridas S."/>
            <person name="Kuo A."/>
            <person name="Mondo S."/>
            <person name="Pangilinan J."/>
            <person name="Riley R."/>
            <person name="Labutti K."/>
            <person name="Andreopoulos B."/>
            <person name="Lipzen A."/>
            <person name="Chen C."/>
            <person name="Yanf M."/>
            <person name="Daum C."/>
            <person name="Ng V."/>
            <person name="Clum A."/>
            <person name="Ohm R."/>
            <person name="Martin F."/>
            <person name="Silar P."/>
            <person name="Natvig D."/>
            <person name="Lalanne C."/>
            <person name="Gautier V."/>
            <person name="Ament-Velasquez S.L."/>
            <person name="Kruys A."/>
            <person name="Hutchinson M.I."/>
            <person name="Powell A.J."/>
            <person name="Barry K."/>
            <person name="Miller A.N."/>
            <person name="Grigoriev I.V."/>
            <person name="Debuchy R."/>
            <person name="Gladieux P."/>
            <person name="Thoren M.H."/>
            <person name="Johannesson H."/>
        </authorList>
    </citation>
    <scope>NUCLEOTIDE SEQUENCE</scope>
    <source>
        <strain evidence="4">CBS 315.58</strain>
    </source>
</reference>
<gene>
    <name evidence="4" type="ORF">QBC40DRAFT_80398</name>
</gene>
<dbReference type="InterPro" id="IPR020843">
    <property type="entry name" value="ER"/>
</dbReference>
<dbReference type="PANTHER" id="PTHR45348">
    <property type="entry name" value="HYPOTHETICAL OXIDOREDUCTASE (EUROFUNG)"/>
    <property type="match status" value="1"/>
</dbReference>
<dbReference type="Proteomes" id="UP001303160">
    <property type="component" value="Unassembled WGS sequence"/>
</dbReference>
<dbReference type="PANTHER" id="PTHR45348:SF3">
    <property type="entry name" value="ENOYL REDUCTASE (ER) DOMAIN-CONTAINING PROTEIN"/>
    <property type="match status" value="1"/>
</dbReference>
<evidence type="ECO:0000313" key="5">
    <source>
        <dbReference type="Proteomes" id="UP001303160"/>
    </source>
</evidence>
<dbReference type="AlphaFoldDB" id="A0AAN6XG22"/>
<keyword evidence="5" id="KW-1185">Reference proteome</keyword>
<dbReference type="InterPro" id="IPR013154">
    <property type="entry name" value="ADH-like_N"/>
</dbReference>
<dbReference type="SUPFAM" id="SSF51735">
    <property type="entry name" value="NAD(P)-binding Rossmann-fold domains"/>
    <property type="match status" value="1"/>
</dbReference>
<accession>A0AAN6XG22</accession>
<dbReference type="SUPFAM" id="SSF50129">
    <property type="entry name" value="GroES-like"/>
    <property type="match status" value="1"/>
</dbReference>
<dbReference type="EMBL" id="MU863930">
    <property type="protein sequence ID" value="KAK4199571.1"/>
    <property type="molecule type" value="Genomic_DNA"/>
</dbReference>